<comment type="caution">
    <text evidence="10">The sequence shown here is derived from an EMBL/GenBank/DDBJ whole genome shotgun (WGS) entry which is preliminary data.</text>
</comment>
<comment type="subcellular location">
    <subcellularLocation>
        <location evidence="1">Cell membrane</location>
        <topology evidence="1">Multi-pass membrane protein</topology>
    </subcellularLocation>
</comment>
<evidence type="ECO:0000256" key="8">
    <source>
        <dbReference type="ARBA" id="ARBA00037998"/>
    </source>
</evidence>
<evidence type="ECO:0000256" key="5">
    <source>
        <dbReference type="ARBA" id="ARBA00022970"/>
    </source>
</evidence>
<keyword evidence="3" id="KW-1003">Cell membrane</keyword>
<dbReference type="PANTHER" id="PTHR11795">
    <property type="entry name" value="BRANCHED-CHAIN AMINO ACID TRANSPORT SYSTEM PERMEASE PROTEIN LIVH"/>
    <property type="match status" value="1"/>
</dbReference>
<feature type="transmembrane region" description="Helical" evidence="9">
    <location>
        <begin position="214"/>
        <end position="232"/>
    </location>
</feature>
<evidence type="ECO:0000313" key="10">
    <source>
        <dbReference type="EMBL" id="MEE2056669.1"/>
    </source>
</evidence>
<keyword evidence="6 9" id="KW-1133">Transmembrane helix</keyword>
<dbReference type="InterPro" id="IPR001851">
    <property type="entry name" value="ABC_transp_permease"/>
</dbReference>
<evidence type="ECO:0000256" key="7">
    <source>
        <dbReference type="ARBA" id="ARBA00023136"/>
    </source>
</evidence>
<feature type="transmembrane region" description="Helical" evidence="9">
    <location>
        <begin position="60"/>
        <end position="79"/>
    </location>
</feature>
<name>A0ABU7L5W1_9NOCA</name>
<organism evidence="10 11">
    <name type="scientific">Rhodococcus artemisiae</name>
    <dbReference type="NCBI Taxonomy" id="714159"/>
    <lineage>
        <taxon>Bacteria</taxon>
        <taxon>Bacillati</taxon>
        <taxon>Actinomycetota</taxon>
        <taxon>Actinomycetes</taxon>
        <taxon>Mycobacteriales</taxon>
        <taxon>Nocardiaceae</taxon>
        <taxon>Rhodococcus</taxon>
    </lineage>
</organism>
<dbReference type="RefSeq" id="WP_330131906.1">
    <property type="nucleotide sequence ID" value="NZ_JAUTXY010000001.1"/>
</dbReference>
<evidence type="ECO:0000256" key="1">
    <source>
        <dbReference type="ARBA" id="ARBA00004651"/>
    </source>
</evidence>
<sequence length="292" mass="30611">MDRFLFLTVDGLARGAVFAAFALALVLIWRGTRVINFAQGAMAAATTYIAYSVTSATGSYWYGLIAAIAGGFVLGALVERVLMRRLDPNRPLAAVIVALGVVMVLHAVLGMIYGNDFRPMQMPFSREPFRFGDVALLSPYDLFVFITVGIVVLALAYLFTRTDTGLKMRASAFSPDVSRLLGVKVSAMLTLGWALAGAVGALAALLVVPTELGLNPHAVDLVFIFAFTAAVIGGLDSPVGAVIGGLVTGLLLGYVSGYLSGSIAPIAVLLVLLGVLLIRPLGIFSGTATRQV</sequence>
<comment type="similarity">
    <text evidence="8">Belongs to the binding-protein-dependent transport system permease family. LivHM subfamily.</text>
</comment>
<feature type="transmembrane region" description="Helical" evidence="9">
    <location>
        <begin position="12"/>
        <end position="29"/>
    </location>
</feature>
<keyword evidence="2" id="KW-0813">Transport</keyword>
<reference evidence="10 11" key="1">
    <citation type="submission" date="2023-07" db="EMBL/GenBank/DDBJ databases">
        <authorList>
            <person name="Girao M."/>
            <person name="Carvalho M.F."/>
        </authorList>
    </citation>
    <scope>NUCLEOTIDE SEQUENCE [LARGE SCALE GENOMIC DNA]</scope>
    <source>
        <strain evidence="10 11">YIM65754</strain>
    </source>
</reference>
<dbReference type="Pfam" id="PF02653">
    <property type="entry name" value="BPD_transp_2"/>
    <property type="match status" value="1"/>
</dbReference>
<evidence type="ECO:0000256" key="4">
    <source>
        <dbReference type="ARBA" id="ARBA00022692"/>
    </source>
</evidence>
<evidence type="ECO:0000256" key="3">
    <source>
        <dbReference type="ARBA" id="ARBA00022475"/>
    </source>
</evidence>
<evidence type="ECO:0000313" key="11">
    <source>
        <dbReference type="Proteomes" id="UP001336020"/>
    </source>
</evidence>
<feature type="transmembrane region" description="Helical" evidence="9">
    <location>
        <begin position="91"/>
        <end position="114"/>
    </location>
</feature>
<dbReference type="EMBL" id="JAUTXY010000001">
    <property type="protein sequence ID" value="MEE2056669.1"/>
    <property type="molecule type" value="Genomic_DNA"/>
</dbReference>
<dbReference type="PANTHER" id="PTHR11795:SF451">
    <property type="entry name" value="ABC TRANSPORTER PERMEASE PROTEIN"/>
    <property type="match status" value="1"/>
</dbReference>
<feature type="transmembrane region" description="Helical" evidence="9">
    <location>
        <begin position="181"/>
        <end position="208"/>
    </location>
</feature>
<keyword evidence="4 9" id="KW-0812">Transmembrane</keyword>
<evidence type="ECO:0000256" key="9">
    <source>
        <dbReference type="SAM" id="Phobius"/>
    </source>
</evidence>
<protein>
    <submittedName>
        <fullName evidence="10">Branched-chain amino acid ABC transporter permease</fullName>
    </submittedName>
</protein>
<evidence type="ECO:0000256" key="2">
    <source>
        <dbReference type="ARBA" id="ARBA00022448"/>
    </source>
</evidence>
<gene>
    <name evidence="10" type="ORF">Q7514_03910</name>
</gene>
<dbReference type="Proteomes" id="UP001336020">
    <property type="component" value="Unassembled WGS sequence"/>
</dbReference>
<keyword evidence="11" id="KW-1185">Reference proteome</keyword>
<keyword evidence="5" id="KW-0029">Amino-acid transport</keyword>
<accession>A0ABU7L5W1</accession>
<keyword evidence="7 9" id="KW-0472">Membrane</keyword>
<proteinExistence type="inferred from homology"/>
<feature type="transmembrane region" description="Helical" evidence="9">
    <location>
        <begin position="134"/>
        <end position="160"/>
    </location>
</feature>
<evidence type="ECO:0000256" key="6">
    <source>
        <dbReference type="ARBA" id="ARBA00022989"/>
    </source>
</evidence>
<dbReference type="InterPro" id="IPR052157">
    <property type="entry name" value="BCAA_transport_permease"/>
</dbReference>
<dbReference type="CDD" id="cd06582">
    <property type="entry name" value="TM_PBP1_LivH_like"/>
    <property type="match status" value="1"/>
</dbReference>
<feature type="transmembrane region" description="Helical" evidence="9">
    <location>
        <begin position="263"/>
        <end position="284"/>
    </location>
</feature>